<comment type="caution">
    <text evidence="1">The sequence shown here is derived from an EMBL/GenBank/DDBJ whole genome shotgun (WGS) entry which is preliminary data.</text>
</comment>
<dbReference type="Proteomes" id="UP000282076">
    <property type="component" value="Unassembled WGS sequence"/>
</dbReference>
<sequence length="127" mass="15162">MREMDKQRYYVSVSACMIGTEPSLTDQLTILATKEERDQLLRLLEKEQKRTEETYLRAQIPYKSADRDKATRKYNDALIDIYRFIYRVGTIETRRHIEYMDILEELRTPDYRQKGYGHEGTDSLGTR</sequence>
<reference evidence="1 2" key="1">
    <citation type="submission" date="2018-10" db="EMBL/GenBank/DDBJ databases">
        <title>Cohnella sp. M2MS4P-1, whole genome shotgun sequence.</title>
        <authorList>
            <person name="Tuo L."/>
        </authorList>
    </citation>
    <scope>NUCLEOTIDE SEQUENCE [LARGE SCALE GENOMIC DNA]</scope>
    <source>
        <strain evidence="1 2">M2MS4P-1</strain>
    </source>
</reference>
<evidence type="ECO:0000313" key="1">
    <source>
        <dbReference type="EMBL" id="RKP47196.1"/>
    </source>
</evidence>
<evidence type="ECO:0000313" key="2">
    <source>
        <dbReference type="Proteomes" id="UP000282076"/>
    </source>
</evidence>
<accession>A0A494XFC2</accession>
<protein>
    <submittedName>
        <fullName evidence="1">Uncharacterized protein</fullName>
    </submittedName>
</protein>
<organism evidence="1 2">
    <name type="scientific">Cohnella endophytica</name>
    <dbReference type="NCBI Taxonomy" id="2419778"/>
    <lineage>
        <taxon>Bacteria</taxon>
        <taxon>Bacillati</taxon>
        <taxon>Bacillota</taxon>
        <taxon>Bacilli</taxon>
        <taxon>Bacillales</taxon>
        <taxon>Paenibacillaceae</taxon>
        <taxon>Cohnella</taxon>
    </lineage>
</organism>
<name>A0A494XFC2_9BACL</name>
<gene>
    <name evidence="1" type="ORF">D7Z26_23070</name>
</gene>
<dbReference type="EMBL" id="RBZM01000011">
    <property type="protein sequence ID" value="RKP47196.1"/>
    <property type="molecule type" value="Genomic_DNA"/>
</dbReference>
<keyword evidence="2" id="KW-1185">Reference proteome</keyword>
<proteinExistence type="predicted"/>
<dbReference type="AlphaFoldDB" id="A0A494XFC2"/>
<dbReference type="OrthoDB" id="2706506at2"/>